<dbReference type="Gene3D" id="3.40.190.10">
    <property type="entry name" value="Periplasmic binding protein-like II"/>
    <property type="match status" value="1"/>
</dbReference>
<accession>A0A5B8RDI2</accession>
<organism evidence="2">
    <name type="scientific">uncultured organism</name>
    <dbReference type="NCBI Taxonomy" id="155900"/>
    <lineage>
        <taxon>unclassified sequences</taxon>
        <taxon>environmental samples</taxon>
    </lineage>
</organism>
<dbReference type="EMBL" id="MN079104">
    <property type="protein sequence ID" value="QEA05544.1"/>
    <property type="molecule type" value="Genomic_DNA"/>
</dbReference>
<sequence length="140" mass="15868">MTIAVNAEFYARPDGFKPMMRAYGFRVPRGDIKRMNSGLTYSALKEGEVDVALVFATDGRIPAFNFRVLDDDRNYFPSYALTPVVRKDTLEANPKLREQMNALSALLDDDTMAALNARVDVDKESIERVAEDFLKKHDLM</sequence>
<evidence type="ECO:0000259" key="1">
    <source>
        <dbReference type="Pfam" id="PF04069"/>
    </source>
</evidence>
<dbReference type="SUPFAM" id="SSF53850">
    <property type="entry name" value="Periplasmic binding protein-like II"/>
    <property type="match status" value="1"/>
</dbReference>
<name>A0A5B8RDI2_9ZZZZ</name>
<dbReference type="InterPro" id="IPR007210">
    <property type="entry name" value="ABC_Gly_betaine_transp_sub-bd"/>
</dbReference>
<dbReference type="Pfam" id="PF04069">
    <property type="entry name" value="OpuAC"/>
    <property type="match status" value="1"/>
</dbReference>
<proteinExistence type="predicted"/>
<protein>
    <submittedName>
        <fullName evidence="2">Osmoprotectant-binding protein OsmX</fullName>
    </submittedName>
</protein>
<evidence type="ECO:0000313" key="2">
    <source>
        <dbReference type="EMBL" id="QEA05544.1"/>
    </source>
</evidence>
<gene>
    <name evidence="2" type="primary">osmX</name>
    <name evidence="2" type="ORF">KBTEX_01867</name>
</gene>
<dbReference type="AlphaFoldDB" id="A0A5B8RDI2"/>
<reference evidence="2" key="1">
    <citation type="submission" date="2019-06" db="EMBL/GenBank/DDBJ databases">
        <authorList>
            <person name="Murdoch R.W."/>
            <person name="Fathepure B."/>
        </authorList>
    </citation>
    <scope>NUCLEOTIDE SEQUENCE</scope>
</reference>
<feature type="domain" description="ABC-type glycine betaine transport system substrate-binding" evidence="1">
    <location>
        <begin position="3"/>
        <end position="136"/>
    </location>
</feature>
<dbReference type="GO" id="GO:0022857">
    <property type="term" value="F:transmembrane transporter activity"/>
    <property type="evidence" value="ECO:0007669"/>
    <property type="project" value="InterPro"/>
</dbReference>